<evidence type="ECO:0000256" key="1">
    <source>
        <dbReference type="ARBA" id="ARBA00004141"/>
    </source>
</evidence>
<dbReference type="InterPro" id="IPR011701">
    <property type="entry name" value="MFS"/>
</dbReference>
<feature type="transmembrane region" description="Helical" evidence="6">
    <location>
        <begin position="188"/>
        <end position="210"/>
    </location>
</feature>
<evidence type="ECO:0000256" key="3">
    <source>
        <dbReference type="ARBA" id="ARBA00022692"/>
    </source>
</evidence>
<feature type="transmembrane region" description="Helical" evidence="6">
    <location>
        <begin position="273"/>
        <end position="294"/>
    </location>
</feature>
<accession>A0A9W8KY87</accession>
<dbReference type="GO" id="GO:0022857">
    <property type="term" value="F:transmembrane transporter activity"/>
    <property type="evidence" value="ECO:0007669"/>
    <property type="project" value="InterPro"/>
</dbReference>
<keyword evidence="4 6" id="KW-1133">Transmembrane helix</keyword>
<dbReference type="PANTHER" id="PTHR23504:SF15">
    <property type="entry name" value="MAJOR FACILITATOR SUPERFAMILY (MFS) PROFILE DOMAIN-CONTAINING PROTEIN"/>
    <property type="match status" value="1"/>
</dbReference>
<evidence type="ECO:0000259" key="7">
    <source>
        <dbReference type="PROSITE" id="PS50850"/>
    </source>
</evidence>
<dbReference type="Gene3D" id="1.20.1250.20">
    <property type="entry name" value="MFS general substrate transporter like domains"/>
    <property type="match status" value="1"/>
</dbReference>
<dbReference type="InterPro" id="IPR001958">
    <property type="entry name" value="Tet-R_TetA/multi-R_MdtG-like"/>
</dbReference>
<organism evidence="8 9">
    <name type="scientific">Coemansia spiralis</name>
    <dbReference type="NCBI Taxonomy" id="417178"/>
    <lineage>
        <taxon>Eukaryota</taxon>
        <taxon>Fungi</taxon>
        <taxon>Fungi incertae sedis</taxon>
        <taxon>Zoopagomycota</taxon>
        <taxon>Kickxellomycotina</taxon>
        <taxon>Kickxellomycetes</taxon>
        <taxon>Kickxellales</taxon>
        <taxon>Kickxellaceae</taxon>
        <taxon>Coemansia</taxon>
    </lineage>
</organism>
<dbReference type="EMBL" id="JANBTW010000025">
    <property type="protein sequence ID" value="KAJ2678008.1"/>
    <property type="molecule type" value="Genomic_DNA"/>
</dbReference>
<keyword evidence="2" id="KW-0813">Transport</keyword>
<comment type="subcellular location">
    <subcellularLocation>
        <location evidence="1">Membrane</location>
        <topology evidence="1">Multi-pass membrane protein</topology>
    </subcellularLocation>
</comment>
<dbReference type="OrthoDB" id="419616at2759"/>
<feature type="transmembrane region" description="Helical" evidence="6">
    <location>
        <begin position="472"/>
        <end position="492"/>
    </location>
</feature>
<evidence type="ECO:0000256" key="4">
    <source>
        <dbReference type="ARBA" id="ARBA00022989"/>
    </source>
</evidence>
<protein>
    <recommendedName>
        <fullName evidence="7">Major facilitator superfamily (MFS) profile domain-containing protein</fullName>
    </recommendedName>
</protein>
<sequence length="514" mass="56940">MVETNDTARETPLPWEKLLVLLSVRLSEPINHTILLPFLYKMVEGFGIAKSSKDVAFYASLLFTSFSLCQALTIMHWGRLSDRIGRRPVLLIGLTGNLVSFLIFGLSKSFWMALAARSLNGLLSGNVVVVKCVVAEIADNTNRARMMGFIPLMWNIGALVGAAVGGVFADPAHQYPAIFGNVKFFLDFPYFLPCAIGCSVTFFGLVMCIFKFEETLVKKKPQLVARNAALPSANSPSATLPNEGTPLLATDQEAQTVQLPKQRSMRELLTPTVVRVMVTNILVCLAMSMGDQMYPIFAATSTSDGGLGFESRNIGFSLAISTIVVFYMQLVAYPRLERKYGALYCYRKGQILMIPTYLALPCLTLLAMNIEKTIGSIRFLNFAQLMDSWYTSTLFEYVMLWGLLVSLLLLQTAAKLLVSISINLLTVNIAPSKEDLGFMNGLQQMAATATRIISPLISSFLWTWSIKHSYPYPFNSHFVWVATGTIVLISYFQTRRIPESVDTFAADNDDNEAT</sequence>
<dbReference type="Pfam" id="PF07690">
    <property type="entry name" value="MFS_1"/>
    <property type="match status" value="1"/>
</dbReference>
<feature type="transmembrane region" description="Helical" evidence="6">
    <location>
        <begin position="314"/>
        <end position="332"/>
    </location>
</feature>
<dbReference type="GO" id="GO:0016020">
    <property type="term" value="C:membrane"/>
    <property type="evidence" value="ECO:0007669"/>
    <property type="project" value="UniProtKB-SubCell"/>
</dbReference>
<keyword evidence="3 6" id="KW-0812">Transmembrane</keyword>
<evidence type="ECO:0000313" key="9">
    <source>
        <dbReference type="Proteomes" id="UP001151518"/>
    </source>
</evidence>
<dbReference type="CDD" id="cd17330">
    <property type="entry name" value="MFS_SLC46_TetA_like"/>
    <property type="match status" value="1"/>
</dbReference>
<name>A0A9W8KY87_9FUNG</name>
<comment type="caution">
    <text evidence="8">The sequence shown here is derived from an EMBL/GenBank/DDBJ whole genome shotgun (WGS) entry which is preliminary data.</text>
</comment>
<dbReference type="PRINTS" id="PR01035">
    <property type="entry name" value="TCRTETA"/>
</dbReference>
<dbReference type="PROSITE" id="PS50850">
    <property type="entry name" value="MFS"/>
    <property type="match status" value="1"/>
</dbReference>
<evidence type="ECO:0000313" key="8">
    <source>
        <dbReference type="EMBL" id="KAJ2678008.1"/>
    </source>
</evidence>
<gene>
    <name evidence="8" type="ORF">GGI25_002651</name>
</gene>
<keyword evidence="5 6" id="KW-0472">Membrane</keyword>
<dbReference type="PANTHER" id="PTHR23504">
    <property type="entry name" value="MAJOR FACILITATOR SUPERFAMILY DOMAIN-CONTAINING PROTEIN 10"/>
    <property type="match status" value="1"/>
</dbReference>
<dbReference type="InterPro" id="IPR036259">
    <property type="entry name" value="MFS_trans_sf"/>
</dbReference>
<feature type="transmembrane region" description="Helical" evidence="6">
    <location>
        <begin position="446"/>
        <end position="466"/>
    </location>
</feature>
<feature type="transmembrane region" description="Helical" evidence="6">
    <location>
        <begin position="55"/>
        <end position="77"/>
    </location>
</feature>
<dbReference type="AlphaFoldDB" id="A0A9W8KY87"/>
<evidence type="ECO:0000256" key="5">
    <source>
        <dbReference type="ARBA" id="ARBA00023136"/>
    </source>
</evidence>
<dbReference type="SUPFAM" id="SSF103473">
    <property type="entry name" value="MFS general substrate transporter"/>
    <property type="match status" value="1"/>
</dbReference>
<feature type="transmembrane region" description="Helical" evidence="6">
    <location>
        <begin position="398"/>
        <end position="425"/>
    </location>
</feature>
<feature type="transmembrane region" description="Helical" evidence="6">
    <location>
        <begin position="149"/>
        <end position="168"/>
    </location>
</feature>
<dbReference type="Proteomes" id="UP001151518">
    <property type="component" value="Unassembled WGS sequence"/>
</dbReference>
<feature type="transmembrane region" description="Helical" evidence="6">
    <location>
        <begin position="89"/>
        <end position="107"/>
    </location>
</feature>
<feature type="domain" description="Major facilitator superfamily (MFS) profile" evidence="7">
    <location>
        <begin position="17"/>
        <end position="502"/>
    </location>
</feature>
<reference evidence="8" key="1">
    <citation type="submission" date="2022-07" db="EMBL/GenBank/DDBJ databases">
        <title>Phylogenomic reconstructions and comparative analyses of Kickxellomycotina fungi.</title>
        <authorList>
            <person name="Reynolds N.K."/>
            <person name="Stajich J.E."/>
            <person name="Barry K."/>
            <person name="Grigoriev I.V."/>
            <person name="Crous P."/>
            <person name="Smith M.E."/>
        </authorList>
    </citation>
    <scope>NUCLEOTIDE SEQUENCE</scope>
    <source>
        <strain evidence="8">NRRL 3115</strain>
    </source>
</reference>
<dbReference type="InterPro" id="IPR020846">
    <property type="entry name" value="MFS_dom"/>
</dbReference>
<proteinExistence type="predicted"/>
<feature type="transmembrane region" description="Helical" evidence="6">
    <location>
        <begin position="352"/>
        <end position="370"/>
    </location>
</feature>
<evidence type="ECO:0000256" key="6">
    <source>
        <dbReference type="SAM" id="Phobius"/>
    </source>
</evidence>
<evidence type="ECO:0000256" key="2">
    <source>
        <dbReference type="ARBA" id="ARBA00022448"/>
    </source>
</evidence>